<dbReference type="Gene3D" id="3.40.50.300">
    <property type="entry name" value="P-loop containing nucleotide triphosphate hydrolases"/>
    <property type="match status" value="1"/>
</dbReference>
<evidence type="ECO:0000256" key="1">
    <source>
        <dbReference type="ARBA" id="ARBA00006611"/>
    </source>
</evidence>
<proteinExistence type="inferred from homology"/>
<evidence type="ECO:0000313" key="6">
    <source>
        <dbReference type="Proteomes" id="UP001256711"/>
    </source>
</evidence>
<evidence type="ECO:0000256" key="3">
    <source>
        <dbReference type="ARBA" id="ARBA00022840"/>
    </source>
</evidence>
<protein>
    <submittedName>
        <fullName evidence="5">Competence type IV pilus ATPase ComGA</fullName>
    </submittedName>
</protein>
<dbReference type="SUPFAM" id="SSF52540">
    <property type="entry name" value="P-loop containing nucleoside triphosphate hydrolases"/>
    <property type="match status" value="1"/>
</dbReference>
<dbReference type="GO" id="GO:0005524">
    <property type="term" value="F:ATP binding"/>
    <property type="evidence" value="ECO:0007669"/>
    <property type="project" value="UniProtKB-KW"/>
</dbReference>
<gene>
    <name evidence="5" type="primary">comGA</name>
    <name evidence="5" type="ORF">P7H43_07555</name>
</gene>
<dbReference type="PROSITE" id="PS00662">
    <property type="entry name" value="T2SP_E"/>
    <property type="match status" value="1"/>
</dbReference>
<name>A0AAW8TVX7_9ENTE</name>
<dbReference type="GO" id="GO:0005886">
    <property type="term" value="C:plasma membrane"/>
    <property type="evidence" value="ECO:0007669"/>
    <property type="project" value="TreeGrafter"/>
</dbReference>
<dbReference type="InterPro" id="IPR027417">
    <property type="entry name" value="P-loop_NTPase"/>
</dbReference>
<dbReference type="PANTHER" id="PTHR30258">
    <property type="entry name" value="TYPE II SECRETION SYSTEM PROTEIN GSPE-RELATED"/>
    <property type="match status" value="1"/>
</dbReference>
<comment type="similarity">
    <text evidence="1">Belongs to the GSP E family.</text>
</comment>
<comment type="caution">
    <text evidence="5">The sequence shown here is derived from an EMBL/GenBank/DDBJ whole genome shotgun (WGS) entry which is preliminary data.</text>
</comment>
<dbReference type="RefSeq" id="WP_270597476.1">
    <property type="nucleotide sequence ID" value="NZ_JAQESC010000003.1"/>
</dbReference>
<dbReference type="PANTHER" id="PTHR30258:SF2">
    <property type="entry name" value="COMG OPERON PROTEIN 1"/>
    <property type="match status" value="1"/>
</dbReference>
<dbReference type="NCBIfam" id="NF041000">
    <property type="entry name" value="ATPase_ComGA"/>
    <property type="match status" value="1"/>
</dbReference>
<dbReference type="InterPro" id="IPR047667">
    <property type="entry name" value="ATPase_ComGA"/>
</dbReference>
<evidence type="ECO:0000313" key="5">
    <source>
        <dbReference type="EMBL" id="MDT2810335.1"/>
    </source>
</evidence>
<dbReference type="InterPro" id="IPR001482">
    <property type="entry name" value="T2SS/T4SS_dom"/>
</dbReference>
<dbReference type="Proteomes" id="UP001256711">
    <property type="component" value="Unassembled WGS sequence"/>
</dbReference>
<keyword evidence="3" id="KW-0067">ATP-binding</keyword>
<evidence type="ECO:0000256" key="2">
    <source>
        <dbReference type="ARBA" id="ARBA00022741"/>
    </source>
</evidence>
<dbReference type="Gene3D" id="3.30.450.90">
    <property type="match status" value="1"/>
</dbReference>
<accession>A0AAW8TVX7</accession>
<dbReference type="SMART" id="SM00382">
    <property type="entry name" value="AAA"/>
    <property type="match status" value="1"/>
</dbReference>
<dbReference type="EMBL" id="JARQBJ010000003">
    <property type="protein sequence ID" value="MDT2810335.1"/>
    <property type="molecule type" value="Genomic_DNA"/>
</dbReference>
<keyword evidence="2" id="KW-0547">Nucleotide-binding</keyword>
<organism evidence="5 6">
    <name type="scientific">Enterococcus asini</name>
    <dbReference type="NCBI Taxonomy" id="57732"/>
    <lineage>
        <taxon>Bacteria</taxon>
        <taxon>Bacillati</taxon>
        <taxon>Bacillota</taxon>
        <taxon>Bacilli</taxon>
        <taxon>Lactobacillales</taxon>
        <taxon>Enterococcaceae</taxon>
        <taxon>Enterococcus</taxon>
    </lineage>
</organism>
<reference evidence="5" key="1">
    <citation type="submission" date="2023-03" db="EMBL/GenBank/DDBJ databases">
        <authorList>
            <person name="Shen W."/>
            <person name="Cai J."/>
        </authorList>
    </citation>
    <scope>NUCLEOTIDE SEQUENCE</scope>
    <source>
        <strain evidence="5">B226-2</strain>
    </source>
</reference>
<dbReference type="AlphaFoldDB" id="A0AAW8TVX7"/>
<dbReference type="GO" id="GO:0016887">
    <property type="term" value="F:ATP hydrolysis activity"/>
    <property type="evidence" value="ECO:0007669"/>
    <property type="project" value="TreeGrafter"/>
</dbReference>
<evidence type="ECO:0000259" key="4">
    <source>
        <dbReference type="PROSITE" id="PS00662"/>
    </source>
</evidence>
<dbReference type="InterPro" id="IPR003593">
    <property type="entry name" value="AAA+_ATPase"/>
</dbReference>
<sequence length="313" mass="35882">MDIKAYSDDLISWGSQRRIQDLYIESFGEHWRIQFRKGDAIIKEQELTEAVANQLLTRFKYLGDMDVGETRKVQLGAIRYPLPEGHWRLRLSLVGDYRLQESMVIRFLYPIAQEEQCFLLQEQYPLLKQNIQRRGLYLFAGATGSGKTTLMYRLAKEQVGRVLTIEDPVEIEEPSFTQLQVNPTIGQTYDRLIQLALRHRPDILIIGEIRDRETAQAAIRAALTGCRVFATVHASSIAATRGRIRDLVGSESELADSLLGIVYQRLLQTKTQLGALLAYEFVGKEVAHGDWQTNLEKLFYQGEIAEECFLREI</sequence>
<dbReference type="Pfam" id="PF00437">
    <property type="entry name" value="T2SSE"/>
    <property type="match status" value="1"/>
</dbReference>
<dbReference type="CDD" id="cd01129">
    <property type="entry name" value="PulE-GspE-like"/>
    <property type="match status" value="1"/>
</dbReference>
<feature type="domain" description="Bacterial type II secretion system protein E" evidence="4">
    <location>
        <begin position="197"/>
        <end position="211"/>
    </location>
</feature>